<dbReference type="InterPro" id="IPR008915">
    <property type="entry name" value="Peptidase_M50"/>
</dbReference>
<dbReference type="CDD" id="cd23081">
    <property type="entry name" value="cpPDZ_EcRseP-like"/>
    <property type="match status" value="1"/>
</dbReference>
<dbReference type="PROSITE" id="PS50106">
    <property type="entry name" value="PDZ"/>
    <property type="match status" value="1"/>
</dbReference>
<keyword evidence="5 11" id="KW-0812">Transmembrane</keyword>
<dbReference type="PANTHER" id="PTHR42837">
    <property type="entry name" value="REGULATOR OF SIGMA-E PROTEASE RSEP"/>
    <property type="match status" value="1"/>
</dbReference>
<dbReference type="GO" id="GO:0006508">
    <property type="term" value="P:proteolysis"/>
    <property type="evidence" value="ECO:0007669"/>
    <property type="project" value="UniProtKB-KW"/>
</dbReference>
<comment type="similarity">
    <text evidence="3 11">Belongs to the peptidase M50B family.</text>
</comment>
<reference evidence="13" key="1">
    <citation type="journal article" date="2020" name="mSystems">
        <title>Genome- and Community-Level Interaction Insights into Carbon Utilization and Element Cycling Functions of Hydrothermarchaeota in Hydrothermal Sediment.</title>
        <authorList>
            <person name="Zhou Z."/>
            <person name="Liu Y."/>
            <person name="Xu W."/>
            <person name="Pan J."/>
            <person name="Luo Z.H."/>
            <person name="Li M."/>
        </authorList>
    </citation>
    <scope>NUCLEOTIDE SEQUENCE [LARGE SCALE GENOMIC DNA]</scope>
    <source>
        <strain evidence="13">HyVt-533</strain>
    </source>
</reference>
<evidence type="ECO:0000256" key="3">
    <source>
        <dbReference type="ARBA" id="ARBA00007931"/>
    </source>
</evidence>
<keyword evidence="10 11" id="KW-0472">Membrane</keyword>
<dbReference type="Proteomes" id="UP000886101">
    <property type="component" value="Unassembled WGS sequence"/>
</dbReference>
<evidence type="ECO:0000256" key="1">
    <source>
        <dbReference type="ARBA" id="ARBA00001947"/>
    </source>
</evidence>
<comment type="subcellular location">
    <subcellularLocation>
        <location evidence="2">Membrane</location>
        <topology evidence="2">Multi-pass membrane protein</topology>
    </subcellularLocation>
</comment>
<dbReference type="PANTHER" id="PTHR42837:SF2">
    <property type="entry name" value="MEMBRANE METALLOPROTEASE ARASP2, CHLOROPLASTIC-RELATED"/>
    <property type="match status" value="1"/>
</dbReference>
<dbReference type="Gene3D" id="2.30.42.10">
    <property type="match status" value="1"/>
</dbReference>
<dbReference type="GO" id="GO:0016020">
    <property type="term" value="C:membrane"/>
    <property type="evidence" value="ECO:0007669"/>
    <property type="project" value="UniProtKB-SubCell"/>
</dbReference>
<name>A0A7V5NZV2_9BACT</name>
<feature type="transmembrane region" description="Helical" evidence="11">
    <location>
        <begin position="227"/>
        <end position="247"/>
    </location>
</feature>
<feature type="transmembrane region" description="Helical" evidence="11">
    <location>
        <begin position="94"/>
        <end position="118"/>
    </location>
</feature>
<evidence type="ECO:0000259" key="12">
    <source>
        <dbReference type="PROSITE" id="PS50106"/>
    </source>
</evidence>
<evidence type="ECO:0000256" key="7">
    <source>
        <dbReference type="ARBA" id="ARBA00022833"/>
    </source>
</evidence>
<feature type="transmembrane region" description="Helical" evidence="11">
    <location>
        <begin position="327"/>
        <end position="345"/>
    </location>
</feature>
<feature type="domain" description="PDZ" evidence="12">
    <location>
        <begin position="128"/>
        <end position="182"/>
    </location>
</feature>
<dbReference type="GO" id="GO:0004222">
    <property type="term" value="F:metalloendopeptidase activity"/>
    <property type="evidence" value="ECO:0007669"/>
    <property type="project" value="InterPro"/>
</dbReference>
<keyword evidence="6 11" id="KW-0378">Hydrolase</keyword>
<comment type="cofactor">
    <cofactor evidence="1 11">
        <name>Zn(2+)</name>
        <dbReference type="ChEBI" id="CHEBI:29105"/>
    </cofactor>
</comment>
<accession>A0A7V5NZV2</accession>
<keyword evidence="4" id="KW-0645">Protease</keyword>
<evidence type="ECO:0000256" key="6">
    <source>
        <dbReference type="ARBA" id="ARBA00022801"/>
    </source>
</evidence>
<evidence type="ECO:0000256" key="5">
    <source>
        <dbReference type="ARBA" id="ARBA00022692"/>
    </source>
</evidence>
<evidence type="ECO:0000256" key="10">
    <source>
        <dbReference type="ARBA" id="ARBA00023136"/>
    </source>
</evidence>
<gene>
    <name evidence="13" type="primary">rseP</name>
    <name evidence="13" type="ORF">ENJ96_04310</name>
</gene>
<dbReference type="InterPro" id="IPR041489">
    <property type="entry name" value="PDZ_6"/>
</dbReference>
<dbReference type="NCBIfam" id="TIGR00054">
    <property type="entry name" value="RIP metalloprotease RseP"/>
    <property type="match status" value="1"/>
</dbReference>
<organism evidence="13">
    <name type="scientific">Thermodesulfatator atlanticus</name>
    <dbReference type="NCBI Taxonomy" id="501497"/>
    <lineage>
        <taxon>Bacteria</taxon>
        <taxon>Pseudomonadati</taxon>
        <taxon>Thermodesulfobacteriota</taxon>
        <taxon>Thermodesulfobacteria</taxon>
        <taxon>Thermodesulfobacteriales</taxon>
        <taxon>Thermodesulfatatoraceae</taxon>
        <taxon>Thermodesulfatator</taxon>
    </lineage>
</organism>
<dbReference type="SMART" id="SM00228">
    <property type="entry name" value="PDZ"/>
    <property type="match status" value="1"/>
</dbReference>
<feature type="transmembrane region" description="Helical" evidence="11">
    <location>
        <begin position="277"/>
        <end position="299"/>
    </location>
</feature>
<protein>
    <recommendedName>
        <fullName evidence="11">Zinc metalloprotease</fullName>
        <ecNumber evidence="11">3.4.24.-</ecNumber>
    </recommendedName>
</protein>
<evidence type="ECO:0000256" key="9">
    <source>
        <dbReference type="ARBA" id="ARBA00023049"/>
    </source>
</evidence>
<keyword evidence="8 11" id="KW-1133">Transmembrane helix</keyword>
<sequence length="355" mass="38700">MYTVLAVIVVLGVLIFFHELGHFLMARLVGVRVLKFSLGFGPKLVGFKRGHTEYILSAIPLGGYVKLLGENPGERLSPEEIPYSFSHRPLRDKALIVLAGPLANFVLAWFFFVLVFVFQGKPVYLPEVGKVLPDSPAAQAGLKPGDLIVAVNGQPISSWQELNALIKKSAGRPLKLTIKRGQEKLVVTVTPQLREVKNIFGETIKTPLIGIMSAGKARFVKTDPVKALAEAFLMVLAMIKLTVVSVIKLVERVLPLSTLGGPIFIAKLAGEQAQAGLWPLVSFMAVLSVNLGVLNLLPIPMLDGGHLFLYAIEGLRGKPIPEKTKEFVMKLGLALLIVLMIVVFYNDILRLLGKS</sequence>
<dbReference type="Pfam" id="PF17820">
    <property type="entry name" value="PDZ_6"/>
    <property type="match status" value="1"/>
</dbReference>
<dbReference type="EMBL" id="DROK01000130">
    <property type="protein sequence ID" value="HHI97054.1"/>
    <property type="molecule type" value="Genomic_DNA"/>
</dbReference>
<dbReference type="Pfam" id="PF02163">
    <property type="entry name" value="Peptidase_M50"/>
    <property type="match status" value="1"/>
</dbReference>
<dbReference type="InterPro" id="IPR004387">
    <property type="entry name" value="Pept_M50_Zn"/>
</dbReference>
<proteinExistence type="inferred from homology"/>
<dbReference type="GO" id="GO:0046872">
    <property type="term" value="F:metal ion binding"/>
    <property type="evidence" value="ECO:0007669"/>
    <property type="project" value="UniProtKB-KW"/>
</dbReference>
<dbReference type="EC" id="3.4.24.-" evidence="11"/>
<dbReference type="CDD" id="cd06163">
    <property type="entry name" value="S2P-M50_PDZ_RseP-like"/>
    <property type="match status" value="1"/>
</dbReference>
<dbReference type="InterPro" id="IPR036034">
    <property type="entry name" value="PDZ_sf"/>
</dbReference>
<keyword evidence="7 11" id="KW-0862">Zinc</keyword>
<dbReference type="AlphaFoldDB" id="A0A7V5NZV2"/>
<evidence type="ECO:0000256" key="2">
    <source>
        <dbReference type="ARBA" id="ARBA00004141"/>
    </source>
</evidence>
<evidence type="ECO:0000256" key="8">
    <source>
        <dbReference type="ARBA" id="ARBA00022989"/>
    </source>
</evidence>
<evidence type="ECO:0000256" key="4">
    <source>
        <dbReference type="ARBA" id="ARBA00022670"/>
    </source>
</evidence>
<evidence type="ECO:0000256" key="11">
    <source>
        <dbReference type="RuleBase" id="RU362031"/>
    </source>
</evidence>
<keyword evidence="9 11" id="KW-0482">Metalloprotease</keyword>
<dbReference type="SUPFAM" id="SSF50156">
    <property type="entry name" value="PDZ domain-like"/>
    <property type="match status" value="1"/>
</dbReference>
<evidence type="ECO:0000313" key="13">
    <source>
        <dbReference type="EMBL" id="HHI97054.1"/>
    </source>
</evidence>
<keyword evidence="11" id="KW-0479">Metal-binding</keyword>
<comment type="caution">
    <text evidence="13">The sequence shown here is derived from an EMBL/GenBank/DDBJ whole genome shotgun (WGS) entry which is preliminary data.</text>
</comment>
<dbReference type="InterPro" id="IPR001478">
    <property type="entry name" value="PDZ"/>
</dbReference>